<dbReference type="AlphaFoldDB" id="A0A6A6QEY2"/>
<sequence>MISDPNTTEIAIDTTVRIWGLFLGWLYTHEIRLDAPLWDKDQDDSKSMPDLLGLYMFACQFEVFELRRDAMNCFLYRFGGGWVMNESTLAGIENGLHHQDPLVAFAVAMVLNFMPGVSYDTWAKLGPRFSHTINVCNKARAEKAWSEKDFVVEDAGRARDLVLRDWCQWHGHRTKGDGTYEQPRLVEVCGEETDTLRSMWKAEKKGKWLSSENREV</sequence>
<gene>
    <name evidence="1" type="ORF">BU16DRAFT_159326</name>
</gene>
<reference evidence="1" key="1">
    <citation type="journal article" date="2020" name="Stud. Mycol.">
        <title>101 Dothideomycetes genomes: a test case for predicting lifestyles and emergence of pathogens.</title>
        <authorList>
            <person name="Haridas S."/>
            <person name="Albert R."/>
            <person name="Binder M."/>
            <person name="Bloem J."/>
            <person name="Labutti K."/>
            <person name="Salamov A."/>
            <person name="Andreopoulos B."/>
            <person name="Baker S."/>
            <person name="Barry K."/>
            <person name="Bills G."/>
            <person name="Bluhm B."/>
            <person name="Cannon C."/>
            <person name="Castanera R."/>
            <person name="Culley D."/>
            <person name="Daum C."/>
            <person name="Ezra D."/>
            <person name="Gonzalez J."/>
            <person name="Henrissat B."/>
            <person name="Kuo A."/>
            <person name="Liang C."/>
            <person name="Lipzen A."/>
            <person name="Lutzoni F."/>
            <person name="Magnuson J."/>
            <person name="Mondo S."/>
            <person name="Nolan M."/>
            <person name="Ohm R."/>
            <person name="Pangilinan J."/>
            <person name="Park H.-J."/>
            <person name="Ramirez L."/>
            <person name="Alfaro M."/>
            <person name="Sun H."/>
            <person name="Tritt A."/>
            <person name="Yoshinaga Y."/>
            <person name="Zwiers L.-H."/>
            <person name="Turgeon B."/>
            <person name="Goodwin S."/>
            <person name="Spatafora J."/>
            <person name="Crous P."/>
            <person name="Grigoriev I."/>
        </authorList>
    </citation>
    <scope>NUCLEOTIDE SEQUENCE</scope>
    <source>
        <strain evidence="1">CBS 269.34</strain>
    </source>
</reference>
<organism evidence="1 2">
    <name type="scientific">Lophium mytilinum</name>
    <dbReference type="NCBI Taxonomy" id="390894"/>
    <lineage>
        <taxon>Eukaryota</taxon>
        <taxon>Fungi</taxon>
        <taxon>Dikarya</taxon>
        <taxon>Ascomycota</taxon>
        <taxon>Pezizomycotina</taxon>
        <taxon>Dothideomycetes</taxon>
        <taxon>Pleosporomycetidae</taxon>
        <taxon>Mytilinidiales</taxon>
        <taxon>Mytilinidiaceae</taxon>
        <taxon>Lophium</taxon>
    </lineage>
</organism>
<dbReference type="Proteomes" id="UP000799750">
    <property type="component" value="Unassembled WGS sequence"/>
</dbReference>
<dbReference type="OrthoDB" id="10308351at2759"/>
<proteinExistence type="predicted"/>
<evidence type="ECO:0000313" key="2">
    <source>
        <dbReference type="Proteomes" id="UP000799750"/>
    </source>
</evidence>
<accession>A0A6A6QEY2</accession>
<keyword evidence="2" id="KW-1185">Reference proteome</keyword>
<evidence type="ECO:0008006" key="3">
    <source>
        <dbReference type="Google" id="ProtNLM"/>
    </source>
</evidence>
<dbReference type="EMBL" id="MU004197">
    <property type="protein sequence ID" value="KAF2490596.1"/>
    <property type="molecule type" value="Genomic_DNA"/>
</dbReference>
<name>A0A6A6QEY2_9PEZI</name>
<evidence type="ECO:0000313" key="1">
    <source>
        <dbReference type="EMBL" id="KAF2490596.1"/>
    </source>
</evidence>
<protein>
    <recommendedName>
        <fullName evidence="3">BTB domain-containing protein</fullName>
    </recommendedName>
</protein>